<evidence type="ECO:0000256" key="2">
    <source>
        <dbReference type="SAM" id="Phobius"/>
    </source>
</evidence>
<dbReference type="Pfam" id="PF01841">
    <property type="entry name" value="Transglut_core"/>
    <property type="match status" value="1"/>
</dbReference>
<feature type="transmembrane region" description="Helical" evidence="2">
    <location>
        <begin position="29"/>
        <end position="49"/>
    </location>
</feature>
<protein>
    <recommendedName>
        <fullName evidence="3">Transglutaminase-like domain-containing protein</fullName>
    </recommendedName>
</protein>
<keyword evidence="2" id="KW-0472">Membrane</keyword>
<comment type="caution">
    <text evidence="4">The sequence shown here is derived from an EMBL/GenBank/DDBJ whole genome shotgun (WGS) entry which is preliminary data.</text>
</comment>
<feature type="transmembrane region" description="Helical" evidence="2">
    <location>
        <begin position="105"/>
        <end position="125"/>
    </location>
</feature>
<feature type="transmembrane region" description="Helical" evidence="2">
    <location>
        <begin position="206"/>
        <end position="225"/>
    </location>
</feature>
<gene>
    <name evidence="4" type="ORF">GCM10022255_102150</name>
</gene>
<dbReference type="RefSeq" id="WP_345140905.1">
    <property type="nucleotide sequence ID" value="NZ_BAABAT010000056.1"/>
</dbReference>
<dbReference type="Proteomes" id="UP001500620">
    <property type="component" value="Unassembled WGS sequence"/>
</dbReference>
<dbReference type="InterPro" id="IPR038765">
    <property type="entry name" value="Papain-like_cys_pep_sf"/>
</dbReference>
<feature type="transmembrane region" description="Helical" evidence="2">
    <location>
        <begin position="155"/>
        <end position="172"/>
    </location>
</feature>
<feature type="compositionally biased region" description="Low complexity" evidence="1">
    <location>
        <begin position="532"/>
        <end position="569"/>
    </location>
</feature>
<keyword evidence="2" id="KW-0812">Transmembrane</keyword>
<dbReference type="SMART" id="SM00460">
    <property type="entry name" value="TGc"/>
    <property type="match status" value="1"/>
</dbReference>
<dbReference type="InterPro" id="IPR052901">
    <property type="entry name" value="Bact_TGase-like"/>
</dbReference>
<dbReference type="InterPro" id="IPR021878">
    <property type="entry name" value="TgpA_N"/>
</dbReference>
<feature type="region of interest" description="Disordered" evidence="1">
    <location>
        <begin position="532"/>
        <end position="585"/>
    </location>
</feature>
<dbReference type="EMBL" id="BAABAT010000056">
    <property type="protein sequence ID" value="GAA4262858.1"/>
    <property type="molecule type" value="Genomic_DNA"/>
</dbReference>
<keyword evidence="2" id="KW-1133">Transmembrane helix</keyword>
<feature type="transmembrane region" description="Helical" evidence="2">
    <location>
        <begin position="132"/>
        <end position="149"/>
    </location>
</feature>
<dbReference type="InterPro" id="IPR002931">
    <property type="entry name" value="Transglutaminase-like"/>
</dbReference>
<dbReference type="SUPFAM" id="SSF54001">
    <property type="entry name" value="Cysteine proteinases"/>
    <property type="match status" value="1"/>
</dbReference>
<feature type="domain" description="Transglutaminase-like" evidence="3">
    <location>
        <begin position="460"/>
        <end position="530"/>
    </location>
</feature>
<evidence type="ECO:0000256" key="1">
    <source>
        <dbReference type="SAM" id="MobiDB-lite"/>
    </source>
</evidence>
<name>A0ABP8DST9_9ACTN</name>
<reference evidence="5" key="1">
    <citation type="journal article" date="2019" name="Int. J. Syst. Evol. Microbiol.">
        <title>The Global Catalogue of Microorganisms (GCM) 10K type strain sequencing project: providing services to taxonomists for standard genome sequencing and annotation.</title>
        <authorList>
            <consortium name="The Broad Institute Genomics Platform"/>
            <consortium name="The Broad Institute Genome Sequencing Center for Infectious Disease"/>
            <person name="Wu L."/>
            <person name="Ma J."/>
        </authorList>
    </citation>
    <scope>NUCLEOTIDE SEQUENCE [LARGE SCALE GENOMIC DNA]</scope>
    <source>
        <strain evidence="5">JCM 17441</strain>
    </source>
</reference>
<sequence>MNERARLTLIALGASALAALPLLNVFARYTWTAQTALVLALMGTAGVLTRLVRAPAWAPSAAMAASALLALLLLFPGGARHLAALLADGVAQARRFAAPVGDHDGLLLLAAAGVAALALLVDALVVQLRRPALAGLPMLAVYTVPVAVMPDSTGWAPFALGALGFVWLLVADRQAMIRRFGRRLTVDGRAADPRRPTSLAVAGRRLGFAGVALAVTLPFLVPAALTSGVLGRGGTGPGGFGGQAGPVSLLALLSGELNRGATIDLLKVTDLDDPRPHYLRLDALEQLTARGFEPLPPGAAAPLTALPRPGWGPGVPAAAHHAEIEIGDRFTADRLPIYTWPTRVGGVERDSAFDTRTQAVYSGLRTTANRRYTVDYVRAEPTPDDLRRAAAVDPSDPALRDVLAAPPNLVVRDTVRGLVEGRTTEYDKVMAVLGFFSPANHFTYDTSTGPDTGGAAITDFLRNRRGFCAQYAAAFAWLLREAGIPSRVAIGFSRGTAHQGRTTTLTNHDLHAWTEVYFPGFGWLPFDATPPGAIGGPAAQPTPAASTLPSPTPPALGAGPAALASSASRPARHEPPDGAGPATEPALLDAAPWTLGGLLLTLLALPALARARVRRRRLAVVGADARGGAHDAWDELLDVLTDYRVPVARSATPRATAEWVAAVAALGERGRDGLRALTRAEEHARYAARPLAAIDLRAAVAAVRAGLAAHASRRVRLMAVALPPSMLRRRRGRARRG</sequence>
<evidence type="ECO:0000313" key="4">
    <source>
        <dbReference type="EMBL" id="GAA4262858.1"/>
    </source>
</evidence>
<keyword evidence="5" id="KW-1185">Reference proteome</keyword>
<dbReference type="PANTHER" id="PTHR42736">
    <property type="entry name" value="PROTEIN-GLUTAMINE GAMMA-GLUTAMYLTRANSFERASE"/>
    <property type="match status" value="1"/>
</dbReference>
<accession>A0ABP8DST9</accession>
<evidence type="ECO:0000313" key="5">
    <source>
        <dbReference type="Proteomes" id="UP001500620"/>
    </source>
</evidence>
<feature type="transmembrane region" description="Helical" evidence="2">
    <location>
        <begin position="56"/>
        <end position="75"/>
    </location>
</feature>
<evidence type="ECO:0000259" key="3">
    <source>
        <dbReference type="SMART" id="SM00460"/>
    </source>
</evidence>
<dbReference type="Gene3D" id="3.10.620.30">
    <property type="match status" value="1"/>
</dbReference>
<organism evidence="4 5">
    <name type="scientific">Dactylosporangium darangshiense</name>
    <dbReference type="NCBI Taxonomy" id="579108"/>
    <lineage>
        <taxon>Bacteria</taxon>
        <taxon>Bacillati</taxon>
        <taxon>Actinomycetota</taxon>
        <taxon>Actinomycetes</taxon>
        <taxon>Micromonosporales</taxon>
        <taxon>Micromonosporaceae</taxon>
        <taxon>Dactylosporangium</taxon>
    </lineage>
</organism>
<dbReference type="Pfam" id="PF11992">
    <property type="entry name" value="TgpA_N"/>
    <property type="match status" value="1"/>
</dbReference>
<proteinExistence type="predicted"/>
<dbReference type="PANTHER" id="PTHR42736:SF1">
    <property type="entry name" value="PROTEIN-GLUTAMINE GAMMA-GLUTAMYLTRANSFERASE"/>
    <property type="match status" value="1"/>
</dbReference>
<feature type="transmembrane region" description="Helical" evidence="2">
    <location>
        <begin position="590"/>
        <end position="609"/>
    </location>
</feature>